<dbReference type="EMBL" id="BNBE01000002">
    <property type="protein sequence ID" value="GHG04134.1"/>
    <property type="molecule type" value="Genomic_DNA"/>
</dbReference>
<evidence type="ECO:0000313" key="1">
    <source>
        <dbReference type="EMBL" id="GHG04134.1"/>
    </source>
</evidence>
<sequence>MTLLHRHHRWLGRDVEDTTTGRRGILRAIAPEGDAPGLRAWLLPVGGGTEWTTEISALANPAPISPTTRPAP</sequence>
<protein>
    <submittedName>
        <fullName evidence="1">Uncharacterized protein</fullName>
    </submittedName>
</protein>
<comment type="caution">
    <text evidence="1">The sequence shown here is derived from an EMBL/GenBank/DDBJ whole genome shotgun (WGS) entry which is preliminary data.</text>
</comment>
<reference evidence="1" key="1">
    <citation type="journal article" date="2014" name="Int. J. Syst. Evol. Microbiol.">
        <title>Complete genome sequence of Corynebacterium casei LMG S-19264T (=DSM 44701T), isolated from a smear-ripened cheese.</title>
        <authorList>
            <consortium name="US DOE Joint Genome Institute (JGI-PGF)"/>
            <person name="Walter F."/>
            <person name="Albersmeier A."/>
            <person name="Kalinowski J."/>
            <person name="Ruckert C."/>
        </authorList>
    </citation>
    <scope>NUCLEOTIDE SEQUENCE</scope>
    <source>
        <strain evidence="1">JCM 4122</strain>
    </source>
</reference>
<dbReference type="Proteomes" id="UP000632849">
    <property type="component" value="Unassembled WGS sequence"/>
</dbReference>
<evidence type="ECO:0000313" key="2">
    <source>
        <dbReference type="Proteomes" id="UP000632849"/>
    </source>
</evidence>
<accession>A0A919BNW9</accession>
<organism evidence="1 2">
    <name type="scientific">Streptomyces filamentosus</name>
    <name type="common">Streptomyces roseosporus</name>
    <dbReference type="NCBI Taxonomy" id="67294"/>
    <lineage>
        <taxon>Bacteria</taxon>
        <taxon>Bacillati</taxon>
        <taxon>Actinomycetota</taxon>
        <taxon>Actinomycetes</taxon>
        <taxon>Kitasatosporales</taxon>
        <taxon>Streptomycetaceae</taxon>
        <taxon>Streptomyces</taxon>
    </lineage>
</organism>
<dbReference type="RefSeq" id="WP_190042307.1">
    <property type="nucleotide sequence ID" value="NZ_BNBE01000002.1"/>
</dbReference>
<gene>
    <name evidence="1" type="ORF">GCM10017667_38170</name>
</gene>
<proteinExistence type="predicted"/>
<keyword evidence="2" id="KW-1185">Reference proteome</keyword>
<name>A0A919BNW9_STRFL</name>
<reference evidence="1" key="2">
    <citation type="submission" date="2020-09" db="EMBL/GenBank/DDBJ databases">
        <authorList>
            <person name="Sun Q."/>
            <person name="Ohkuma M."/>
        </authorList>
    </citation>
    <scope>NUCLEOTIDE SEQUENCE</scope>
    <source>
        <strain evidence="1">JCM 4122</strain>
    </source>
</reference>
<dbReference type="AlphaFoldDB" id="A0A919BNW9"/>